<dbReference type="OrthoDB" id="6554712at2"/>
<evidence type="ECO:0000256" key="6">
    <source>
        <dbReference type="ARBA" id="ARBA00022692"/>
    </source>
</evidence>
<organism evidence="15 17">
    <name type="scientific">Superficieibacter electus</name>
    <dbReference type="NCBI Taxonomy" id="2022662"/>
    <lineage>
        <taxon>Bacteria</taxon>
        <taxon>Pseudomonadati</taxon>
        <taxon>Pseudomonadota</taxon>
        <taxon>Gammaproteobacteria</taxon>
        <taxon>Enterobacterales</taxon>
        <taxon>Enterobacteriaceae</taxon>
        <taxon>Superficieibacter</taxon>
    </lineage>
</organism>
<dbReference type="RefSeq" id="WP_103677955.1">
    <property type="nucleotide sequence ID" value="NZ_PQGD01000013.1"/>
</dbReference>
<dbReference type="InterPro" id="IPR042186">
    <property type="entry name" value="FimD_plug_dom"/>
</dbReference>
<dbReference type="FunFam" id="2.60.40.2610:FF:000001">
    <property type="entry name" value="Outer membrane fimbrial usher protein"/>
    <property type="match status" value="1"/>
</dbReference>
<evidence type="ECO:0000256" key="8">
    <source>
        <dbReference type="ARBA" id="ARBA00023136"/>
    </source>
</evidence>
<dbReference type="Proteomes" id="UP000247005">
    <property type="component" value="Unassembled WGS sequence"/>
</dbReference>
<dbReference type="GO" id="GO:0009279">
    <property type="term" value="C:cell outer membrane"/>
    <property type="evidence" value="ECO:0007669"/>
    <property type="project" value="UniProtKB-SubCell"/>
</dbReference>
<dbReference type="Gene3D" id="2.60.40.2610">
    <property type="entry name" value="Outer membrane usher protein FimD, plug domain"/>
    <property type="match status" value="1"/>
</dbReference>
<dbReference type="GO" id="GO:0009297">
    <property type="term" value="P:pilus assembly"/>
    <property type="evidence" value="ECO:0007669"/>
    <property type="project" value="InterPro"/>
</dbReference>
<name>A0A2P5GMJ3_9ENTR</name>
<comment type="caution">
    <text evidence="15">The sequence shown here is derived from an EMBL/GenBank/DDBJ whole genome shotgun (WGS) entry which is preliminary data.</text>
</comment>
<dbReference type="FunFam" id="2.60.40.3110:FF:000001">
    <property type="entry name" value="Putative fimbrial outer membrane usher"/>
    <property type="match status" value="1"/>
</dbReference>
<dbReference type="FunFam" id="3.10.20.410:FF:000001">
    <property type="entry name" value="Fimbrial outer membrane usher protein"/>
    <property type="match status" value="1"/>
</dbReference>
<dbReference type="Pfam" id="PF00577">
    <property type="entry name" value="Usher"/>
    <property type="match status" value="1"/>
</dbReference>
<evidence type="ECO:0000313" key="17">
    <source>
        <dbReference type="Proteomes" id="UP000247005"/>
    </source>
</evidence>
<evidence type="ECO:0000256" key="10">
    <source>
        <dbReference type="ARBA" id="ARBA00023237"/>
    </source>
</evidence>
<keyword evidence="5" id="KW-1029">Fimbrium biogenesis</keyword>
<dbReference type="EMBL" id="PQGD01000013">
    <property type="protein sequence ID" value="POP47001.1"/>
    <property type="molecule type" value="Genomic_DNA"/>
</dbReference>
<evidence type="ECO:0000313" key="15">
    <source>
        <dbReference type="EMBL" id="POP47001.1"/>
    </source>
</evidence>
<keyword evidence="3" id="KW-0813">Transport</keyword>
<keyword evidence="16" id="KW-1185">Reference proteome</keyword>
<protein>
    <submittedName>
        <fullName evidence="15">Fimbrial assembly protein</fullName>
    </submittedName>
</protein>
<evidence type="ECO:0000259" key="13">
    <source>
        <dbReference type="Pfam" id="PF13954"/>
    </source>
</evidence>
<keyword evidence="10" id="KW-0998">Cell outer membrane</keyword>
<evidence type="ECO:0000256" key="5">
    <source>
        <dbReference type="ARBA" id="ARBA00022558"/>
    </source>
</evidence>
<dbReference type="NCBIfam" id="NF011826">
    <property type="entry name" value="PRK15298.1"/>
    <property type="match status" value="1"/>
</dbReference>
<dbReference type="Gene3D" id="3.10.20.410">
    <property type="match status" value="1"/>
</dbReference>
<dbReference type="Proteomes" id="UP000237073">
    <property type="component" value="Unassembled WGS sequence"/>
</dbReference>
<dbReference type="InterPro" id="IPR043142">
    <property type="entry name" value="PapC-like_C_sf"/>
</dbReference>
<evidence type="ECO:0000256" key="7">
    <source>
        <dbReference type="ARBA" id="ARBA00022729"/>
    </source>
</evidence>
<keyword evidence="4" id="KW-1134">Transmembrane beta strand</keyword>
<sequence>MGTRKGLHRNFYLSHCAWFVAFQCALMPFASARDFFDPAFLENRGQQHSAPVDLSVFGTDKSQLPGRYYVDISINQTPIGSRNVNFQQITLSDGRQTLQGCLSLQELKDAGVKTDLFPDLNHAPECVDLSVIPGASQQFDFQQQTLALSIPQLYIASSARGYVPPELWQEGIPAVLLNYSFSGYREYESNSDNSDTDSEYLALQPGINVGPWRLRNYTNWSSNTSGGNHQQSWNTIYNYLQRDIIVLKSQLTGGDSNTPSEIFDSVPFRGIQLASDDQMLPDSQRGYAPTIRGVARSNAQVTVRQNGRIAYQTAVPPGEFEINDMFATGSNGDYDVTVREADGSEQHFVVPYSSLPVLQRSGQAKYSLTAGKYRDYDNHTLDNFVQGTLLYGLPWGVTLYGGSQVVGDKYQSAALGVGQNMRALGAVSLDGIWSHAKFDNGKAENGSSWRVRYSKGIVSTGTTLSLAGYRYASEHYNSLEEVINPDDDFYDNYGKRRNRFETSVSQQFGDDLGSMTLSWVKEDYWHSKQQMESLSASYNNRLGSVNYSLSYSYNRNTYQYSADDDNDDRYYQNDQLFTLSLNVPFTVFDSRMYASYMLNTRKHDATVNSTTLSGSALRDNNLNWSLQQSHSTNDGDSGGLSADYKGTYANLNAGYSQSPDSRQVSYGIRGGMLAHENGITLSQPITGAAILVKAPGASGVSVVDQTGVTTDFRGYTVIPNVTPYYRYDIALDSSTFADNVDIPLNNQTVYPTRDAVVRATYDTRKGYRVLLTLERNGAVVPFGATVSVDGQTESQANIVADKGQVFLSGLPEEGHLLVSWGTASCRADYRLDISKNLNGIVLANAACR</sequence>
<evidence type="ECO:0000313" key="16">
    <source>
        <dbReference type="Proteomes" id="UP000237073"/>
    </source>
</evidence>
<dbReference type="Gene3D" id="2.60.40.2070">
    <property type="match status" value="1"/>
</dbReference>
<evidence type="ECO:0000313" key="14">
    <source>
        <dbReference type="EMBL" id="POP41999.1"/>
    </source>
</evidence>
<dbReference type="GO" id="GO:0015473">
    <property type="term" value="F:fimbrial usher porin activity"/>
    <property type="evidence" value="ECO:0007669"/>
    <property type="project" value="InterPro"/>
</dbReference>
<dbReference type="InterPro" id="IPR025885">
    <property type="entry name" value="PapC_N"/>
</dbReference>
<keyword evidence="9" id="KW-1015">Disulfide bond</keyword>
<evidence type="ECO:0000256" key="3">
    <source>
        <dbReference type="ARBA" id="ARBA00022448"/>
    </source>
</evidence>
<dbReference type="PANTHER" id="PTHR30451:SF21">
    <property type="entry name" value="FIMBRIAL USHER DOMAIN-CONTAINING PROTEIN YDET-RELATED"/>
    <property type="match status" value="1"/>
</dbReference>
<keyword evidence="6" id="KW-0812">Transmembrane</keyword>
<keyword evidence="8" id="KW-0472">Membrane</keyword>
<keyword evidence="7 11" id="KW-0732">Signal</keyword>
<dbReference type="InterPro" id="IPR025949">
    <property type="entry name" value="PapC-like_C"/>
</dbReference>
<dbReference type="PANTHER" id="PTHR30451">
    <property type="entry name" value="OUTER MEMBRANE USHER PROTEIN"/>
    <property type="match status" value="1"/>
</dbReference>
<evidence type="ECO:0000256" key="11">
    <source>
        <dbReference type="SAM" id="SignalP"/>
    </source>
</evidence>
<feature type="domain" description="PapC N-terminal" evidence="13">
    <location>
        <begin position="36"/>
        <end position="182"/>
    </location>
</feature>
<evidence type="ECO:0000256" key="4">
    <source>
        <dbReference type="ARBA" id="ARBA00022452"/>
    </source>
</evidence>
<comment type="subcellular location">
    <subcellularLocation>
        <location evidence="1">Cell outer membrane</location>
        <topology evidence="1">Multi-pass membrane protein</topology>
    </subcellularLocation>
</comment>
<feature type="chain" id="PRO_5015193678" evidence="11">
    <location>
        <begin position="33"/>
        <end position="848"/>
    </location>
</feature>
<dbReference type="Gene3D" id="2.60.40.3110">
    <property type="match status" value="1"/>
</dbReference>
<proteinExistence type="inferred from homology"/>
<dbReference type="Pfam" id="PF13954">
    <property type="entry name" value="PapC_N"/>
    <property type="match status" value="1"/>
</dbReference>
<evidence type="ECO:0000256" key="9">
    <source>
        <dbReference type="ARBA" id="ARBA00023157"/>
    </source>
</evidence>
<feature type="domain" description="PapC-like C-terminal" evidence="12">
    <location>
        <begin position="770"/>
        <end position="832"/>
    </location>
</feature>
<dbReference type="SUPFAM" id="SSF141729">
    <property type="entry name" value="FimD N-terminal domain-like"/>
    <property type="match status" value="1"/>
</dbReference>
<reference evidence="16 17" key="1">
    <citation type="submission" date="2018-01" db="EMBL/GenBank/DDBJ databases">
        <title>Superficieibacter electus gen. nov., sp. nov., an extended-spectrum beta-lactamase possessing member of the Enterobacteriaceae family, isolated from intensive care unit surfaces.</title>
        <authorList>
            <person name="Potter R.F."/>
            <person name="D'Souza A.W."/>
        </authorList>
    </citation>
    <scope>NUCLEOTIDE SEQUENCE [LARGE SCALE GENOMIC DNA]</scope>
    <source>
        <strain evidence="15 17">BP-1</strain>
        <strain evidence="14 16">BP-2</strain>
    </source>
</reference>
<gene>
    <name evidence="15" type="ORF">CHU32_16795</name>
    <name evidence="14" type="ORF">CHU33_20680</name>
</gene>
<feature type="signal peptide" evidence="11">
    <location>
        <begin position="1"/>
        <end position="32"/>
    </location>
</feature>
<dbReference type="AlphaFoldDB" id="A0A2P5GMJ3"/>
<dbReference type="InterPro" id="IPR000015">
    <property type="entry name" value="Fimb_usher"/>
</dbReference>
<dbReference type="InterPro" id="IPR037224">
    <property type="entry name" value="PapC_N_sf"/>
</dbReference>
<dbReference type="Pfam" id="PF13953">
    <property type="entry name" value="PapC_C"/>
    <property type="match status" value="1"/>
</dbReference>
<dbReference type="EMBL" id="PQGE01000022">
    <property type="protein sequence ID" value="POP41999.1"/>
    <property type="molecule type" value="Genomic_DNA"/>
</dbReference>
<evidence type="ECO:0000256" key="1">
    <source>
        <dbReference type="ARBA" id="ARBA00004571"/>
    </source>
</evidence>
<comment type="similarity">
    <text evidence="2">Belongs to the fimbrial export usher family.</text>
</comment>
<accession>A0A2P5GMJ3</accession>
<evidence type="ECO:0000256" key="2">
    <source>
        <dbReference type="ARBA" id="ARBA00008064"/>
    </source>
</evidence>
<evidence type="ECO:0000259" key="12">
    <source>
        <dbReference type="Pfam" id="PF13953"/>
    </source>
</evidence>